<evidence type="ECO:0000313" key="1">
    <source>
        <dbReference type="EMBL" id="KTD38173.1"/>
    </source>
</evidence>
<sequence length="361" mass="41084">MKELERLSELKKALALLQQKYPNLLGKYRRWRLDSFIYHPPVQDLSEFEQQYSQHSRQANGTEENHVTDLKNKLLGAVAKNNSTKAHQYLTELFGILQTEITELADTYLFSEEAQRQLQASKNFAQFDLETKNFYRSEFALRCSVGRLYCTLNALAAGLTAVFETTQTPECLQGIDQPLNKIENGQRALVSALSKYEAMRVIIRKQIQSTNEGLIEQCWPGFEELLQQIKLKSEELTNKAKTNASYVAASKVGETLQTKLEQAAQDFFKDKKISFNTFHIRCSTAIEEARSVLKEHRGWGKVLADLAFWFTAIVTGGVVPLIHKAFTGEFRFFKPAKTDSEQKLDTFTEKLMTVAAPQFGA</sequence>
<protein>
    <submittedName>
        <fullName evidence="1">Ninein</fullName>
    </submittedName>
</protein>
<dbReference type="RefSeq" id="WP_025384733.1">
    <property type="nucleotide sequence ID" value="NZ_LCUA01000003.1"/>
</dbReference>
<evidence type="ECO:0000313" key="2">
    <source>
        <dbReference type="Proteomes" id="UP000054858"/>
    </source>
</evidence>
<dbReference type="PATRIC" id="fig|29423.5.peg.1938"/>
<accession>A0A0W0X0U9</accession>
<organism evidence="1 2">
    <name type="scientific">Legionella oakridgensis</name>
    <dbReference type="NCBI Taxonomy" id="29423"/>
    <lineage>
        <taxon>Bacteria</taxon>
        <taxon>Pseudomonadati</taxon>
        <taxon>Pseudomonadota</taxon>
        <taxon>Gammaproteobacteria</taxon>
        <taxon>Legionellales</taxon>
        <taxon>Legionellaceae</taxon>
        <taxon>Legionella</taxon>
    </lineage>
</organism>
<comment type="caution">
    <text evidence="1">The sequence shown here is derived from an EMBL/GenBank/DDBJ whole genome shotgun (WGS) entry which is preliminary data.</text>
</comment>
<dbReference type="EMBL" id="LNYP01000029">
    <property type="protein sequence ID" value="KTD38173.1"/>
    <property type="molecule type" value="Genomic_DNA"/>
</dbReference>
<name>A0A0W0X0U9_9GAMM</name>
<dbReference type="Proteomes" id="UP000054858">
    <property type="component" value="Unassembled WGS sequence"/>
</dbReference>
<gene>
    <name evidence="1" type="ORF">Loak_1849</name>
</gene>
<dbReference type="AlphaFoldDB" id="A0A0W0X0U9"/>
<proteinExistence type="predicted"/>
<reference evidence="1 2" key="1">
    <citation type="submission" date="2015-11" db="EMBL/GenBank/DDBJ databases">
        <title>Genomic analysis of 38 Legionella species identifies large and diverse effector repertoires.</title>
        <authorList>
            <person name="Burstein D."/>
            <person name="Amaro F."/>
            <person name="Zusman T."/>
            <person name="Lifshitz Z."/>
            <person name="Cohen O."/>
            <person name="Gilbert J.A."/>
            <person name="Pupko T."/>
            <person name="Shuman H.A."/>
            <person name="Segal G."/>
        </authorList>
    </citation>
    <scope>NUCLEOTIDE SEQUENCE [LARGE SCALE GENOMIC DNA]</scope>
    <source>
        <strain evidence="1 2">Oak Ridge-10</strain>
    </source>
</reference>